<evidence type="ECO:0000256" key="1">
    <source>
        <dbReference type="ARBA" id="ARBA00022723"/>
    </source>
</evidence>
<evidence type="ECO:0000259" key="6">
    <source>
        <dbReference type="PROSITE" id="PS50865"/>
    </source>
</evidence>
<dbReference type="PROSITE" id="PS50865">
    <property type="entry name" value="ZF_MYND_2"/>
    <property type="match status" value="1"/>
</dbReference>
<dbReference type="EMBL" id="LS997620">
    <property type="protein sequence ID" value="SYZ65804.1"/>
    <property type="molecule type" value="Genomic_DNA"/>
</dbReference>
<evidence type="ECO:0000313" key="7">
    <source>
        <dbReference type="EMBL" id="SYZ65804.1"/>
    </source>
</evidence>
<feature type="domain" description="MYND-type" evidence="6">
    <location>
        <begin position="101"/>
        <end position="139"/>
    </location>
</feature>
<dbReference type="Proteomes" id="UP000319462">
    <property type="component" value="Chromosome 21"/>
</dbReference>
<dbReference type="AlphaFoldDB" id="A0A3P3Z6P1"/>
<name>A0A3P3Z6P1_LEIBR</name>
<feature type="compositionally biased region" description="Polar residues" evidence="5">
    <location>
        <begin position="64"/>
        <end position="80"/>
    </location>
</feature>
<dbReference type="VEuPathDB" id="TriTrypDB:LbrM.21.1970"/>
<keyword evidence="3" id="KW-0862">Zinc</keyword>
<dbReference type="PROSITE" id="PS01360">
    <property type="entry name" value="ZF_MYND_1"/>
    <property type="match status" value="1"/>
</dbReference>
<protein>
    <submittedName>
        <fullName evidence="7">Hypothetical_protein</fullName>
    </submittedName>
</protein>
<keyword evidence="2 4" id="KW-0863">Zinc-finger</keyword>
<keyword evidence="1" id="KW-0479">Metal-binding</keyword>
<evidence type="ECO:0000256" key="4">
    <source>
        <dbReference type="PROSITE-ProRule" id="PRU00134"/>
    </source>
</evidence>
<dbReference type="SUPFAM" id="SSF144232">
    <property type="entry name" value="HIT/MYND zinc finger-like"/>
    <property type="match status" value="1"/>
</dbReference>
<organism evidence="7 8">
    <name type="scientific">Leishmania braziliensis MHOM/BR/75/M2904</name>
    <dbReference type="NCBI Taxonomy" id="420245"/>
    <lineage>
        <taxon>Eukaryota</taxon>
        <taxon>Discoba</taxon>
        <taxon>Euglenozoa</taxon>
        <taxon>Kinetoplastea</taxon>
        <taxon>Metakinetoplastina</taxon>
        <taxon>Trypanosomatida</taxon>
        <taxon>Trypanosomatidae</taxon>
        <taxon>Leishmaniinae</taxon>
        <taxon>Leishmania</taxon>
        <taxon>Leishmania braziliensis species complex</taxon>
    </lineage>
</organism>
<accession>A0A3P3Z6P1</accession>
<dbReference type="GO" id="GO:0008270">
    <property type="term" value="F:zinc ion binding"/>
    <property type="evidence" value="ECO:0007669"/>
    <property type="project" value="UniProtKB-KW"/>
</dbReference>
<evidence type="ECO:0000313" key="8">
    <source>
        <dbReference type="Proteomes" id="UP000319462"/>
    </source>
</evidence>
<evidence type="ECO:0000256" key="5">
    <source>
        <dbReference type="SAM" id="MobiDB-lite"/>
    </source>
</evidence>
<feature type="region of interest" description="Disordered" evidence="5">
    <location>
        <begin position="64"/>
        <end position="90"/>
    </location>
</feature>
<proteinExistence type="predicted"/>
<dbReference type="KEGG" id="lbz:LBRM_21_1970"/>
<gene>
    <name evidence="7" type="ORF">LBRM2904_21.2050</name>
</gene>
<evidence type="ECO:0000256" key="3">
    <source>
        <dbReference type="ARBA" id="ARBA00022833"/>
    </source>
</evidence>
<sequence length="155" mass="17550">MNPLHREKQLFQSDITDLILTMVETLAREQYLQHARMDARLNELEEKVMSSQLHVGLKMAHKNSTCSEDSDGESTNTTFSPDKVEASESNSSADGLAAPMCDYCFLFSHSCFPCPRCGREWYCSAACQRLRHRCHASRCGQPNLPQTCLHTRIAH</sequence>
<dbReference type="RefSeq" id="XP_001564898.1">
    <property type="nucleotide sequence ID" value="XM_001564848.1"/>
</dbReference>
<evidence type="ECO:0000256" key="2">
    <source>
        <dbReference type="ARBA" id="ARBA00022771"/>
    </source>
</evidence>
<dbReference type="InterPro" id="IPR002893">
    <property type="entry name" value="Znf_MYND"/>
</dbReference>
<reference evidence="7 8" key="1">
    <citation type="submission" date="2018-09" db="EMBL/GenBank/DDBJ databases">
        <authorList>
            <person name="Peiro R."/>
            <person name="Begona"/>
            <person name="Cbmso G."/>
            <person name="Lopez M."/>
            <person name="Gonzalez S."/>
        </authorList>
    </citation>
    <scope>NUCLEOTIDE SEQUENCE [LARGE SCALE GENOMIC DNA]</scope>
</reference>